<dbReference type="PANTHER" id="PTHR46889">
    <property type="entry name" value="TRANSPOSASE INSF FOR INSERTION SEQUENCE IS3B-RELATED"/>
    <property type="match status" value="1"/>
</dbReference>
<dbReference type="Pfam" id="PF13333">
    <property type="entry name" value="rve_2"/>
    <property type="match status" value="1"/>
</dbReference>
<dbReference type="KEGG" id="sfq:C7J90_00450"/>
<dbReference type="Gene3D" id="3.30.420.10">
    <property type="entry name" value="Ribonuclease H-like superfamily/Ribonuclease H"/>
    <property type="match status" value="1"/>
</dbReference>
<dbReference type="GeneID" id="48058142"/>
<proteinExistence type="predicted"/>
<dbReference type="RefSeq" id="WP_116093958.1">
    <property type="nucleotide sequence ID" value="NZ_CP027770.1"/>
</dbReference>
<dbReference type="KEGG" id="sfq:C7J90_03875"/>
<dbReference type="NCBIfam" id="NF033516">
    <property type="entry name" value="transpos_IS3"/>
    <property type="match status" value="1"/>
</dbReference>
<dbReference type="InterPro" id="IPR012337">
    <property type="entry name" value="RNaseH-like_sf"/>
</dbReference>
<sequence length="281" mass="33815">MYQFGLSLLFEVTEIAKSVYYYWLERFKKPKKDIDIVESIKQICKESDYTYGYRRVTQALANKGMTVNHKKVRRIMKEHHLTCTKFKHKTRKYNSYRGTIGKVAKNILKRRFNTDRPYQKVVTDITEFKLRDGTKAYLSPFMDLYNLEILSYRISKRPTIDIVIEPLTELLAMRPQLFYRMTIHSDQGWHYQNRNYIESLKEHDVFQSMSRKGNCLDNASMENFFGLLKQEMYYGQSFETFQELEQSIHKYINFYNNTRIKAKLKGLSPTQYRKQTFEIVY</sequence>
<dbReference type="InterPro" id="IPR001584">
    <property type="entry name" value="Integrase_cat-core"/>
</dbReference>
<evidence type="ECO:0000313" key="2">
    <source>
        <dbReference type="EMBL" id="REH98358.1"/>
    </source>
</evidence>
<dbReference type="InterPro" id="IPR050900">
    <property type="entry name" value="Transposase_IS3/IS150/IS904"/>
</dbReference>
<dbReference type="Pfam" id="PF13276">
    <property type="entry name" value="HTH_21"/>
    <property type="match status" value="1"/>
</dbReference>
<dbReference type="KEGG" id="sfq:C7J90_07885"/>
<reference evidence="2 3" key="1">
    <citation type="journal article" date="2018" name="Vet. Microbiol.">
        <title>Characterisation of Staphylococcus felis isolated from cats using whole genome sequencing.</title>
        <authorList>
            <person name="Worthing K."/>
            <person name="Pang S."/>
            <person name="Trott D.J."/>
            <person name="Abraham S."/>
            <person name="Coombs G.W."/>
            <person name="Jordan D."/>
            <person name="McIntyre L."/>
            <person name="Davies M.R."/>
            <person name="Norris J."/>
        </authorList>
    </citation>
    <scope>NUCLEOTIDE SEQUENCE [LARGE SCALE GENOMIC DNA]</scope>
    <source>
        <strain evidence="2 3">F9</strain>
    </source>
</reference>
<name>A0A2P1ML64_9STAP</name>
<dbReference type="GO" id="GO:0015074">
    <property type="term" value="P:DNA integration"/>
    <property type="evidence" value="ECO:0007669"/>
    <property type="project" value="InterPro"/>
</dbReference>
<evidence type="ECO:0000256" key="1">
    <source>
        <dbReference type="ARBA" id="ARBA00002286"/>
    </source>
</evidence>
<dbReference type="PANTHER" id="PTHR46889:SF4">
    <property type="entry name" value="TRANSPOSASE INSO FOR INSERTION SEQUENCE ELEMENT IS911B-RELATED"/>
    <property type="match status" value="1"/>
</dbReference>
<dbReference type="InterPro" id="IPR036397">
    <property type="entry name" value="RNaseH_sf"/>
</dbReference>
<accession>A0A2P1ML64</accession>
<dbReference type="GO" id="GO:0003676">
    <property type="term" value="F:nucleic acid binding"/>
    <property type="evidence" value="ECO:0007669"/>
    <property type="project" value="InterPro"/>
</dbReference>
<organism evidence="2 3">
    <name type="scientific">Staphylococcus felis</name>
    <dbReference type="NCBI Taxonomy" id="46127"/>
    <lineage>
        <taxon>Bacteria</taxon>
        <taxon>Bacillati</taxon>
        <taxon>Bacillota</taxon>
        <taxon>Bacilli</taxon>
        <taxon>Bacillales</taxon>
        <taxon>Staphylococcaceae</taxon>
        <taxon>Staphylococcus</taxon>
    </lineage>
</organism>
<dbReference type="EMBL" id="QKXQ01000154">
    <property type="protein sequence ID" value="REH98358.1"/>
    <property type="molecule type" value="Genomic_DNA"/>
</dbReference>
<dbReference type="SUPFAM" id="SSF53098">
    <property type="entry name" value="Ribonuclease H-like"/>
    <property type="match status" value="1"/>
</dbReference>
<dbReference type="Proteomes" id="UP000256562">
    <property type="component" value="Unassembled WGS sequence"/>
</dbReference>
<dbReference type="AlphaFoldDB" id="A0A2P1ML64"/>
<protein>
    <submittedName>
        <fullName evidence="2">IS3 family transposase</fullName>
    </submittedName>
</protein>
<dbReference type="InterPro" id="IPR048020">
    <property type="entry name" value="Transpos_IS3"/>
</dbReference>
<dbReference type="InterPro" id="IPR025948">
    <property type="entry name" value="HTH-like_dom"/>
</dbReference>
<comment type="function">
    <text evidence="1">Involved in the transposition of the insertion sequence.</text>
</comment>
<dbReference type="PROSITE" id="PS50994">
    <property type="entry name" value="INTEGRASE"/>
    <property type="match status" value="1"/>
</dbReference>
<evidence type="ECO:0000313" key="3">
    <source>
        <dbReference type="Proteomes" id="UP000256562"/>
    </source>
</evidence>
<comment type="caution">
    <text evidence="2">The sequence shown here is derived from an EMBL/GenBank/DDBJ whole genome shotgun (WGS) entry which is preliminary data.</text>
</comment>
<dbReference type="Pfam" id="PF00665">
    <property type="entry name" value="rve"/>
    <property type="match status" value="1"/>
</dbReference>
<gene>
    <name evidence="2" type="ORF">DOS83_03595</name>
</gene>